<dbReference type="PANTHER" id="PTHR22776">
    <property type="entry name" value="MARVEL-CONTAINING POTENTIAL LIPID RAFT-ASSOCIATED PROTEIN"/>
    <property type="match status" value="1"/>
</dbReference>
<evidence type="ECO:0000256" key="1">
    <source>
        <dbReference type="ARBA" id="ARBA00004141"/>
    </source>
</evidence>
<feature type="transmembrane region" description="Helical" evidence="7">
    <location>
        <begin position="62"/>
        <end position="86"/>
    </location>
</feature>
<dbReference type="InterPro" id="IPR008253">
    <property type="entry name" value="Marvel"/>
</dbReference>
<feature type="region of interest" description="Disordered" evidence="6">
    <location>
        <begin position="1"/>
        <end position="30"/>
    </location>
</feature>
<feature type="transmembrane region" description="Helical" evidence="7">
    <location>
        <begin position="150"/>
        <end position="171"/>
    </location>
</feature>
<feature type="compositionally biased region" description="Polar residues" evidence="6">
    <location>
        <begin position="14"/>
        <end position="30"/>
    </location>
</feature>
<dbReference type="PANTHER" id="PTHR22776:SF29">
    <property type="entry name" value="CKLF-LIKE MARVEL TRANSMEMBRANE DOMAIN-CONTAINING PROTEIN 4"/>
    <property type="match status" value="1"/>
</dbReference>
<evidence type="ECO:0000256" key="3">
    <source>
        <dbReference type="ARBA" id="ARBA00022989"/>
    </source>
</evidence>
<evidence type="ECO:0000259" key="8">
    <source>
        <dbReference type="PROSITE" id="PS51225"/>
    </source>
</evidence>
<dbReference type="InParanoid" id="A0A674NH65"/>
<dbReference type="GeneTree" id="ENSGT00940000159573"/>
<keyword evidence="3 7" id="KW-1133">Transmembrane helix</keyword>
<keyword evidence="4 5" id="KW-0472">Membrane</keyword>
<evidence type="ECO:0000256" key="2">
    <source>
        <dbReference type="ARBA" id="ARBA00022692"/>
    </source>
</evidence>
<evidence type="ECO:0000313" key="9">
    <source>
        <dbReference type="Ensembl" id="ENSTRUP00000072572.1"/>
    </source>
</evidence>
<evidence type="ECO:0000256" key="5">
    <source>
        <dbReference type="PROSITE-ProRule" id="PRU00581"/>
    </source>
</evidence>
<gene>
    <name evidence="9" type="primary">cmtm4</name>
</gene>
<keyword evidence="2 5" id="KW-0812">Transmembrane</keyword>
<organism evidence="9 10">
    <name type="scientific">Takifugu rubripes</name>
    <name type="common">Japanese pufferfish</name>
    <name type="synonym">Fugu rubripes</name>
    <dbReference type="NCBI Taxonomy" id="31033"/>
    <lineage>
        <taxon>Eukaryota</taxon>
        <taxon>Metazoa</taxon>
        <taxon>Chordata</taxon>
        <taxon>Craniata</taxon>
        <taxon>Vertebrata</taxon>
        <taxon>Euteleostomi</taxon>
        <taxon>Actinopterygii</taxon>
        <taxon>Neopterygii</taxon>
        <taxon>Teleostei</taxon>
        <taxon>Neoteleostei</taxon>
        <taxon>Acanthomorphata</taxon>
        <taxon>Eupercaria</taxon>
        <taxon>Tetraodontiformes</taxon>
        <taxon>Tetradontoidea</taxon>
        <taxon>Tetraodontidae</taxon>
        <taxon>Takifugu</taxon>
    </lineage>
</organism>
<feature type="domain" description="MARVEL" evidence="8">
    <location>
        <begin position="49"/>
        <end position="175"/>
    </location>
</feature>
<reference evidence="9 10" key="1">
    <citation type="journal article" date="2011" name="Genome Biol. Evol.">
        <title>Integration of the genetic map and genome assembly of fugu facilitates insights into distinct features of genome evolution in teleosts and mammals.</title>
        <authorList>
            <person name="Kai W."/>
            <person name="Kikuchi K."/>
            <person name="Tohari S."/>
            <person name="Chew A.K."/>
            <person name="Tay A."/>
            <person name="Fujiwara A."/>
            <person name="Hosoya S."/>
            <person name="Suetake H."/>
            <person name="Naruse K."/>
            <person name="Brenner S."/>
            <person name="Suzuki Y."/>
            <person name="Venkatesh B."/>
        </authorList>
    </citation>
    <scope>NUCLEOTIDE SEQUENCE [LARGE SCALE GENOMIC DNA]</scope>
</reference>
<feature type="transmembrane region" description="Helical" evidence="7">
    <location>
        <begin position="122"/>
        <end position="144"/>
    </location>
</feature>
<dbReference type="AlphaFoldDB" id="A0A674NH65"/>
<evidence type="ECO:0000256" key="7">
    <source>
        <dbReference type="SAM" id="Phobius"/>
    </source>
</evidence>
<accession>A0A674NH65</accession>
<feature type="compositionally biased region" description="Acidic residues" evidence="6">
    <location>
        <begin position="1"/>
        <end position="11"/>
    </location>
</feature>
<dbReference type="Proteomes" id="UP000005226">
    <property type="component" value="Chromosome 13"/>
</dbReference>
<sequence length="260" mass="29216">MRTTEETEGFDGEASNTSMISGASSPYQPTTEPVHSMGVWRGLRWDVEYLKSYFGILKLVEVLALIGFICIETIMMCSPCGGVYFFEFVSCSAFVVTGVLLIIFCLNLHIRVPHINWSLTDLVNTAVSAFFFLLSSLVLAFINHRTGAEIAAVVFGFLVTCVYGVNAFLAIRRWRLGSGCQGTTQSNEYIRARTASRGEMEARPELMSFEQKVNVCVAYFSPLWPQTGEATCSRWYQSLRYSLGKTRHFLCMGLDCLHWH</sequence>
<dbReference type="InterPro" id="IPR050578">
    <property type="entry name" value="MARVEL-CKLF_proteins"/>
</dbReference>
<keyword evidence="10" id="KW-1185">Reference proteome</keyword>
<evidence type="ECO:0000256" key="6">
    <source>
        <dbReference type="SAM" id="MobiDB-lite"/>
    </source>
</evidence>
<reference evidence="9" key="3">
    <citation type="submission" date="2025-09" db="UniProtKB">
        <authorList>
            <consortium name="Ensembl"/>
        </authorList>
    </citation>
    <scope>IDENTIFICATION</scope>
</reference>
<comment type="subcellular location">
    <subcellularLocation>
        <location evidence="1">Membrane</location>
        <topology evidence="1">Multi-pass membrane protein</topology>
    </subcellularLocation>
</comment>
<dbReference type="GO" id="GO:0016020">
    <property type="term" value="C:membrane"/>
    <property type="evidence" value="ECO:0007669"/>
    <property type="project" value="UniProtKB-SubCell"/>
</dbReference>
<evidence type="ECO:0000313" key="10">
    <source>
        <dbReference type="Proteomes" id="UP000005226"/>
    </source>
</evidence>
<evidence type="ECO:0000256" key="4">
    <source>
        <dbReference type="ARBA" id="ARBA00023136"/>
    </source>
</evidence>
<name>A0A674NH65_TAKRU</name>
<reference evidence="9" key="2">
    <citation type="submission" date="2025-08" db="UniProtKB">
        <authorList>
            <consortium name="Ensembl"/>
        </authorList>
    </citation>
    <scope>IDENTIFICATION</scope>
</reference>
<dbReference type="Ensembl" id="ENSTRUT00000090402.1">
    <property type="protein sequence ID" value="ENSTRUP00000072572.1"/>
    <property type="gene ID" value="ENSTRUG00000031238.1"/>
</dbReference>
<dbReference type="PROSITE" id="PS51225">
    <property type="entry name" value="MARVEL"/>
    <property type="match status" value="1"/>
</dbReference>
<feature type="transmembrane region" description="Helical" evidence="7">
    <location>
        <begin position="92"/>
        <end position="110"/>
    </location>
</feature>
<dbReference type="Pfam" id="PF01284">
    <property type="entry name" value="MARVEL"/>
    <property type="match status" value="1"/>
</dbReference>
<proteinExistence type="predicted"/>
<protein>
    <submittedName>
        <fullName evidence="9">CKLF-like MARVEL transmembrane domain containing 4</fullName>
    </submittedName>
</protein>
<dbReference type="OMA" id="HECASFR"/>